<organism evidence="2 3">
    <name type="scientific">Salana multivorans</name>
    <dbReference type="NCBI Taxonomy" id="120377"/>
    <lineage>
        <taxon>Bacteria</taxon>
        <taxon>Bacillati</taxon>
        <taxon>Actinomycetota</taxon>
        <taxon>Actinomycetes</taxon>
        <taxon>Micrococcales</taxon>
        <taxon>Beutenbergiaceae</taxon>
        <taxon>Salana</taxon>
    </lineage>
</organism>
<dbReference type="InterPro" id="IPR050712">
    <property type="entry name" value="NAD(P)H-dep_reductase"/>
</dbReference>
<dbReference type="EMBL" id="RKHQ01000001">
    <property type="protein sequence ID" value="ROR97667.1"/>
    <property type="molecule type" value="Genomic_DNA"/>
</dbReference>
<dbReference type="PANTHER" id="PTHR30543">
    <property type="entry name" value="CHROMATE REDUCTASE"/>
    <property type="match status" value="1"/>
</dbReference>
<protein>
    <submittedName>
        <fullName evidence="2">NAD(P)H-dependent FMN reductase</fullName>
    </submittedName>
</protein>
<name>A0A3N2DD53_9MICO</name>
<dbReference type="Gene3D" id="3.40.50.360">
    <property type="match status" value="1"/>
</dbReference>
<dbReference type="GO" id="GO:0016491">
    <property type="term" value="F:oxidoreductase activity"/>
    <property type="evidence" value="ECO:0007669"/>
    <property type="project" value="InterPro"/>
</dbReference>
<evidence type="ECO:0000313" key="2">
    <source>
        <dbReference type="EMBL" id="ROR97667.1"/>
    </source>
</evidence>
<dbReference type="SUPFAM" id="SSF52218">
    <property type="entry name" value="Flavoproteins"/>
    <property type="match status" value="1"/>
</dbReference>
<dbReference type="InterPro" id="IPR029039">
    <property type="entry name" value="Flavoprotein-like_sf"/>
</dbReference>
<dbReference type="InterPro" id="IPR005025">
    <property type="entry name" value="FMN_Rdtase-like_dom"/>
</dbReference>
<dbReference type="Proteomes" id="UP000275356">
    <property type="component" value="Unassembled WGS sequence"/>
</dbReference>
<sequence length="185" mass="20788">MPKLMIVVGSVREGRIGLPIAEWVRRAAQADGRFEVDFADLAEIALPLMDEPNHPRLRQYTKRHTIEWSERVDAADAFLFAFPEYNYSFGPAIKNALDYLHEEWNRKPVGFVNWGGNSGGTRAQTALRPVVGALGMVMTKGNVEINVPQRQLTDGVFEPNEQQAQVLGLQLDDLLALHRALQPLR</sequence>
<proteinExistence type="predicted"/>
<dbReference type="AlphaFoldDB" id="A0A3N2DD53"/>
<dbReference type="PANTHER" id="PTHR30543:SF21">
    <property type="entry name" value="NAD(P)H-DEPENDENT FMN REDUCTASE LOT6"/>
    <property type="match status" value="1"/>
</dbReference>
<reference evidence="2 3" key="1">
    <citation type="submission" date="2018-11" db="EMBL/GenBank/DDBJ databases">
        <title>Sequencing the genomes of 1000 actinobacteria strains.</title>
        <authorList>
            <person name="Klenk H.-P."/>
        </authorList>
    </citation>
    <scope>NUCLEOTIDE SEQUENCE [LARGE SCALE GENOMIC DNA]</scope>
    <source>
        <strain evidence="2 3">DSM 13521</strain>
    </source>
</reference>
<feature type="domain" description="NADPH-dependent FMN reductase-like" evidence="1">
    <location>
        <begin position="2"/>
        <end position="141"/>
    </location>
</feature>
<comment type="caution">
    <text evidence="2">The sequence shown here is derived from an EMBL/GenBank/DDBJ whole genome shotgun (WGS) entry which is preliminary data.</text>
</comment>
<accession>A0A3N2DD53</accession>
<keyword evidence="3" id="KW-1185">Reference proteome</keyword>
<dbReference type="OrthoDB" id="9812295at2"/>
<dbReference type="GO" id="GO:0005829">
    <property type="term" value="C:cytosol"/>
    <property type="evidence" value="ECO:0007669"/>
    <property type="project" value="TreeGrafter"/>
</dbReference>
<evidence type="ECO:0000313" key="3">
    <source>
        <dbReference type="Proteomes" id="UP000275356"/>
    </source>
</evidence>
<dbReference type="RefSeq" id="WP_123739678.1">
    <property type="nucleotide sequence ID" value="NZ_RKHQ01000001.1"/>
</dbReference>
<dbReference type="GO" id="GO:0010181">
    <property type="term" value="F:FMN binding"/>
    <property type="evidence" value="ECO:0007669"/>
    <property type="project" value="TreeGrafter"/>
</dbReference>
<evidence type="ECO:0000259" key="1">
    <source>
        <dbReference type="Pfam" id="PF03358"/>
    </source>
</evidence>
<gene>
    <name evidence="2" type="ORF">EDD28_2269</name>
</gene>
<dbReference type="Pfam" id="PF03358">
    <property type="entry name" value="FMN_red"/>
    <property type="match status" value="1"/>
</dbReference>